<reference evidence="6" key="1">
    <citation type="submission" date="2022-05" db="EMBL/GenBank/DDBJ databases">
        <title>Using nanopore sequencing to obtain complete genomes from saliva samples.</title>
        <authorList>
            <person name="Baker J.L."/>
        </authorList>
    </citation>
    <scope>NUCLEOTIDE SEQUENCE</scope>
    <source>
        <strain evidence="6">JCVI-JB-Lp32</strain>
    </source>
</reference>
<evidence type="ECO:0000256" key="4">
    <source>
        <dbReference type="ARBA" id="ARBA00023014"/>
    </source>
</evidence>
<dbReference type="AlphaFoldDB" id="A0A9E7D504"/>
<gene>
    <name evidence="6" type="ORF">M3I19_05735</name>
</gene>
<proteinExistence type="predicted"/>
<dbReference type="GO" id="GO:0003824">
    <property type="term" value="F:catalytic activity"/>
    <property type="evidence" value="ECO:0007669"/>
    <property type="project" value="InterPro"/>
</dbReference>
<dbReference type="SFLD" id="SFLDG01386">
    <property type="entry name" value="main_SPASM_domain-containing"/>
    <property type="match status" value="1"/>
</dbReference>
<feature type="domain" description="Radical SAM core" evidence="5">
    <location>
        <begin position="2"/>
        <end position="225"/>
    </location>
</feature>
<dbReference type="SMART" id="SM00729">
    <property type="entry name" value="Elp3"/>
    <property type="match status" value="1"/>
</dbReference>
<dbReference type="PROSITE" id="PS51918">
    <property type="entry name" value="RADICAL_SAM"/>
    <property type="match status" value="1"/>
</dbReference>
<dbReference type="InterPro" id="IPR006638">
    <property type="entry name" value="Elp3/MiaA/NifB-like_rSAM"/>
</dbReference>
<dbReference type="PANTHER" id="PTHR11228:SF7">
    <property type="entry name" value="PQQA PEPTIDE CYCLASE"/>
    <property type="match status" value="1"/>
</dbReference>
<dbReference type="InterPro" id="IPR058240">
    <property type="entry name" value="rSAM_sf"/>
</dbReference>
<accession>A0A9E7D504</accession>
<dbReference type="CDD" id="cd01335">
    <property type="entry name" value="Radical_SAM"/>
    <property type="match status" value="1"/>
</dbReference>
<dbReference type="Pfam" id="PF04055">
    <property type="entry name" value="Radical_SAM"/>
    <property type="match status" value="1"/>
</dbReference>
<keyword evidence="2" id="KW-0479">Metal-binding</keyword>
<dbReference type="GO" id="GO:0051539">
    <property type="term" value="F:4 iron, 4 sulfur cluster binding"/>
    <property type="evidence" value="ECO:0007669"/>
    <property type="project" value="UniProtKB-KW"/>
</dbReference>
<dbReference type="Proteomes" id="UP000831562">
    <property type="component" value="Chromosome"/>
</dbReference>
<keyword evidence="1" id="KW-0949">S-adenosyl-L-methionine</keyword>
<dbReference type="InterPro" id="IPR050377">
    <property type="entry name" value="Radical_SAM_PqqE_MftC-like"/>
</dbReference>
<evidence type="ECO:0000313" key="6">
    <source>
        <dbReference type="EMBL" id="UQF77788.1"/>
    </source>
</evidence>
<name>A0A9E7D504_9ACTN</name>
<dbReference type="SFLD" id="SFLDS00029">
    <property type="entry name" value="Radical_SAM"/>
    <property type="match status" value="1"/>
</dbReference>
<dbReference type="Gene3D" id="3.20.20.70">
    <property type="entry name" value="Aldolase class I"/>
    <property type="match status" value="1"/>
</dbReference>
<dbReference type="PANTHER" id="PTHR11228">
    <property type="entry name" value="RADICAL SAM DOMAIN PROTEIN"/>
    <property type="match status" value="1"/>
</dbReference>
<keyword evidence="3" id="KW-0408">Iron</keyword>
<dbReference type="SFLD" id="SFLDG01067">
    <property type="entry name" value="SPASM/twitch_domain_containing"/>
    <property type="match status" value="1"/>
</dbReference>
<evidence type="ECO:0000256" key="1">
    <source>
        <dbReference type="ARBA" id="ARBA00022691"/>
    </source>
</evidence>
<dbReference type="GO" id="GO:0046872">
    <property type="term" value="F:metal ion binding"/>
    <property type="evidence" value="ECO:0007669"/>
    <property type="project" value="UniProtKB-KW"/>
</dbReference>
<dbReference type="InterPro" id="IPR013785">
    <property type="entry name" value="Aldolase_TIM"/>
</dbReference>
<evidence type="ECO:0000313" key="7">
    <source>
        <dbReference type="Proteomes" id="UP000831562"/>
    </source>
</evidence>
<protein>
    <submittedName>
        <fullName evidence="6">Radical SAM protein</fullName>
    </submittedName>
</protein>
<evidence type="ECO:0000256" key="2">
    <source>
        <dbReference type="ARBA" id="ARBA00022723"/>
    </source>
</evidence>
<dbReference type="InterPro" id="IPR007197">
    <property type="entry name" value="rSAM"/>
</dbReference>
<organism evidence="6 7">
    <name type="scientific">Lancefieldella parvula</name>
    <dbReference type="NCBI Taxonomy" id="1382"/>
    <lineage>
        <taxon>Bacteria</taxon>
        <taxon>Bacillati</taxon>
        <taxon>Actinomycetota</taxon>
        <taxon>Coriobacteriia</taxon>
        <taxon>Coriobacteriales</taxon>
        <taxon>Atopobiaceae</taxon>
        <taxon>Lancefieldella</taxon>
    </lineage>
</organism>
<keyword evidence="4" id="KW-0411">Iron-sulfur</keyword>
<dbReference type="SUPFAM" id="SSF102114">
    <property type="entry name" value="Radical SAM enzymes"/>
    <property type="match status" value="1"/>
</dbReference>
<dbReference type="EMBL" id="CP097092">
    <property type="protein sequence ID" value="UQF77788.1"/>
    <property type="molecule type" value="Genomic_DNA"/>
</dbReference>
<evidence type="ECO:0000256" key="3">
    <source>
        <dbReference type="ARBA" id="ARBA00023004"/>
    </source>
</evidence>
<evidence type="ECO:0000259" key="5">
    <source>
        <dbReference type="PROSITE" id="PS51918"/>
    </source>
</evidence>
<sequence length="328" mass="37283">MQFFVESASIDITYKCNLRCRHCFDFAGENSRDEIDDTALDNIFESISKYEMNSICLCGGEPLLRLNSVINGLQILKNNNSSGKVAMVSNGLLWNQSIAESLKEAGLDLVQFSLDGINDASYDFIRQSAGKLHKVFDAIKYAKNSGLTVVISSIPHRKNFSEFQALINLCDELGVSELRVQPLMNLGRGEKNYEYLSLMPEENESIATLLASNANSTKTRLIWGDPVDHFYMYRELKYIPQICINAFGEIVLSPYLPITIWNLRKYSLKEYFDLNIPVHALKHETIKNLISEIHDISDFTSHHKDMPLLFLESNIDLSEELKEMALYA</sequence>